<dbReference type="AlphaFoldDB" id="G8PAJ8"/>
<keyword evidence="2" id="KW-1185">Reference proteome</keyword>
<proteinExistence type="predicted"/>
<evidence type="ECO:0000313" key="1">
    <source>
        <dbReference type="EMBL" id="AEV95787.1"/>
    </source>
</evidence>
<organism evidence="1 2">
    <name type="scientific">Pediococcus claussenii (strain ATCC BAA-344 / DSM 14800 / JCM 18046 / KCTC 3811 / LMG 21948 / P06)</name>
    <dbReference type="NCBI Taxonomy" id="701521"/>
    <lineage>
        <taxon>Bacteria</taxon>
        <taxon>Bacillati</taxon>
        <taxon>Bacillota</taxon>
        <taxon>Bacilli</taxon>
        <taxon>Lactobacillales</taxon>
        <taxon>Lactobacillaceae</taxon>
        <taxon>Pediococcus</taxon>
    </lineage>
</organism>
<dbReference type="STRING" id="701521.PECL_1569"/>
<evidence type="ECO:0000313" key="2">
    <source>
        <dbReference type="Proteomes" id="UP000005444"/>
    </source>
</evidence>
<sequence length="41" mass="5000">MVYPNNMKLNVKRFVGKIVFYILAFDKQYYKIKEGDYYAVE</sequence>
<protein>
    <submittedName>
        <fullName evidence="1">Uncharacterized protein</fullName>
    </submittedName>
</protein>
<dbReference type="PATRIC" id="fig|701521.8.peg.1471"/>
<name>G8PAJ8_PEDCP</name>
<dbReference type="EMBL" id="CP003137">
    <property type="protein sequence ID" value="AEV95787.1"/>
    <property type="molecule type" value="Genomic_DNA"/>
</dbReference>
<dbReference type="KEGG" id="pce:PECL_1569"/>
<accession>G8PAJ8</accession>
<reference evidence="1 2" key="1">
    <citation type="journal article" date="2012" name="J. Bacteriol.">
        <title>Complete Genome Sequence of the Beer Spoilage Organism Pediococcus claussenii ATCC BAA-344T.</title>
        <authorList>
            <person name="Pittet V."/>
            <person name="Abegunde T."/>
            <person name="Marfleet T."/>
            <person name="Haakensen M."/>
            <person name="Morrow K."/>
            <person name="Jayaprakash T."/>
            <person name="Schroeder K."/>
            <person name="Trost B."/>
            <person name="Byrns S."/>
            <person name="Bergsveinson J."/>
            <person name="Kusalik A."/>
            <person name="Ziola B."/>
        </authorList>
    </citation>
    <scope>NUCLEOTIDE SEQUENCE [LARGE SCALE GENOMIC DNA]</scope>
    <source>
        <strain evidence="1 2">ATCC BAA-344</strain>
    </source>
</reference>
<dbReference type="HOGENOM" id="CLU_3274126_0_0_9"/>
<dbReference type="Proteomes" id="UP000005444">
    <property type="component" value="Chromosome"/>
</dbReference>
<gene>
    <name evidence="1" type="ordered locus">PECL_1569</name>
</gene>